<evidence type="ECO:0000313" key="3">
    <source>
        <dbReference type="Proteomes" id="UP000253208"/>
    </source>
</evidence>
<feature type="region of interest" description="Disordered" evidence="1">
    <location>
        <begin position="39"/>
        <end position="61"/>
    </location>
</feature>
<organism evidence="2 3">
    <name type="scientific">Blautia obeum</name>
    <dbReference type="NCBI Taxonomy" id="40520"/>
    <lineage>
        <taxon>Bacteria</taxon>
        <taxon>Bacillati</taxon>
        <taxon>Bacillota</taxon>
        <taxon>Clostridia</taxon>
        <taxon>Lachnospirales</taxon>
        <taxon>Lachnospiraceae</taxon>
        <taxon>Blautia</taxon>
    </lineage>
</organism>
<comment type="caution">
    <text evidence="2">The sequence shown here is derived from an EMBL/GenBank/DDBJ whole genome shotgun (WGS) entry which is preliminary data.</text>
</comment>
<accession>A0A367G4U2</accession>
<gene>
    <name evidence="2" type="ORF">C4886_02560</name>
</gene>
<proteinExistence type="predicted"/>
<evidence type="ECO:0000256" key="1">
    <source>
        <dbReference type="SAM" id="MobiDB-lite"/>
    </source>
</evidence>
<dbReference type="Proteomes" id="UP000253208">
    <property type="component" value="Unassembled WGS sequence"/>
</dbReference>
<dbReference type="EMBL" id="PSQG01000003">
    <property type="protein sequence ID" value="RCH45722.1"/>
    <property type="molecule type" value="Genomic_DNA"/>
</dbReference>
<evidence type="ECO:0000313" key="2">
    <source>
        <dbReference type="EMBL" id="RCH45722.1"/>
    </source>
</evidence>
<dbReference type="AlphaFoldDB" id="A0A367G4U2"/>
<reference evidence="2 3" key="1">
    <citation type="submission" date="2018-02" db="EMBL/GenBank/DDBJ databases">
        <title>Complete genome sequencing of Faecalibacterium prausnitzii strains isolated from the human gut.</title>
        <authorList>
            <person name="Fitzgerald B.C."/>
            <person name="Shkoporov A.N."/>
            <person name="Ross P.R."/>
            <person name="Hill C."/>
        </authorList>
    </citation>
    <scope>NUCLEOTIDE SEQUENCE [LARGE SCALE GENOMIC DNA]</scope>
    <source>
        <strain evidence="2 3">APC942/31-1</strain>
    </source>
</reference>
<sequence length="61" mass="6796">MDMINTTATTFCAKTDCMIDGKISQIPLSLAVVNPIPTASKRDRRQQSDVKQTTIIRKITE</sequence>
<name>A0A367G4U2_9FIRM</name>
<protein>
    <submittedName>
        <fullName evidence="2">Uncharacterized protein</fullName>
    </submittedName>
</protein>